<dbReference type="AlphaFoldDB" id="A0A1T5HUE6"/>
<sequence length="45" mass="5027">SVFIKTLLEMPELRDGKLSCAVLRGRKLPDSLSTLQAKNNKGRLE</sequence>
<evidence type="ECO:0000313" key="2">
    <source>
        <dbReference type="Proteomes" id="UP000191055"/>
    </source>
</evidence>
<reference evidence="1 2" key="1">
    <citation type="submission" date="2017-02" db="EMBL/GenBank/DDBJ databases">
        <authorList>
            <person name="Peterson S.W."/>
        </authorList>
    </citation>
    <scope>NUCLEOTIDE SEQUENCE [LARGE SCALE GENOMIC DNA]</scope>
    <source>
        <strain evidence="1 2">DSM 24412</strain>
    </source>
</reference>
<name>A0A1T5HUE6_9BACT</name>
<evidence type="ECO:0000313" key="1">
    <source>
        <dbReference type="EMBL" id="SKC24316.1"/>
    </source>
</evidence>
<accession>A0A1T5HUE6</accession>
<gene>
    <name evidence="1" type="ORF">SAMN03080601_03617</name>
</gene>
<dbReference type="STRING" id="889453.SAMN03080601_03617"/>
<feature type="non-terminal residue" evidence="1">
    <location>
        <position position="1"/>
    </location>
</feature>
<proteinExistence type="predicted"/>
<dbReference type="EMBL" id="FUYV01000087">
    <property type="protein sequence ID" value="SKC24316.1"/>
    <property type="molecule type" value="Genomic_DNA"/>
</dbReference>
<keyword evidence="2" id="KW-1185">Reference proteome</keyword>
<organism evidence="1 2">
    <name type="scientific">Alkalitalea saponilacus</name>
    <dbReference type="NCBI Taxonomy" id="889453"/>
    <lineage>
        <taxon>Bacteria</taxon>
        <taxon>Pseudomonadati</taxon>
        <taxon>Bacteroidota</taxon>
        <taxon>Bacteroidia</taxon>
        <taxon>Marinilabiliales</taxon>
        <taxon>Marinilabiliaceae</taxon>
        <taxon>Alkalitalea</taxon>
    </lineage>
</organism>
<dbReference type="Proteomes" id="UP000191055">
    <property type="component" value="Unassembled WGS sequence"/>
</dbReference>
<protein>
    <submittedName>
        <fullName evidence="1">Uncharacterized protein</fullName>
    </submittedName>
</protein>